<gene>
    <name evidence="7" type="ORF">DICVIV_06308</name>
</gene>
<feature type="transmembrane region" description="Helical" evidence="6">
    <location>
        <begin position="116"/>
        <end position="139"/>
    </location>
</feature>
<reference evidence="7 8" key="1">
    <citation type="submission" date="2013-11" db="EMBL/GenBank/DDBJ databases">
        <title>Draft genome of the bovine lungworm Dictyocaulus viviparus.</title>
        <authorList>
            <person name="Mitreva M."/>
        </authorList>
    </citation>
    <scope>NUCLEOTIDE SEQUENCE [LARGE SCALE GENOMIC DNA]</scope>
    <source>
        <strain evidence="7 8">HannoverDv2000</strain>
    </source>
</reference>
<keyword evidence="3 6" id="KW-0812">Transmembrane</keyword>
<dbReference type="GO" id="GO:0004888">
    <property type="term" value="F:transmembrane signaling receptor activity"/>
    <property type="evidence" value="ECO:0007669"/>
    <property type="project" value="InterPro"/>
</dbReference>
<dbReference type="InterPro" id="IPR002184">
    <property type="entry name" value="7TM_GPCR_serpentine_rcpt_Srb"/>
</dbReference>
<protein>
    <recommendedName>
        <fullName evidence="9">Serpentine receptor class gamma</fullName>
    </recommendedName>
</protein>
<dbReference type="AlphaFoldDB" id="A0A0D8XZ18"/>
<keyword evidence="5 6" id="KW-0472">Membrane</keyword>
<keyword evidence="4 6" id="KW-1133">Transmembrane helix</keyword>
<evidence type="ECO:0000313" key="8">
    <source>
        <dbReference type="Proteomes" id="UP000053766"/>
    </source>
</evidence>
<dbReference type="InterPro" id="IPR019408">
    <property type="entry name" value="7TM_GPCR_serpentine_rcpt_Srab"/>
</dbReference>
<dbReference type="EMBL" id="KN716300">
    <property type="protein sequence ID" value="KJH47601.1"/>
    <property type="molecule type" value="Genomic_DNA"/>
</dbReference>
<comment type="subcellular location">
    <subcellularLocation>
        <location evidence="1">Membrane</location>
        <topology evidence="1">Multi-pass membrane protein</topology>
    </subcellularLocation>
</comment>
<evidence type="ECO:0008006" key="9">
    <source>
        <dbReference type="Google" id="ProtNLM"/>
    </source>
</evidence>
<dbReference type="PANTHER" id="PTHR31216">
    <property type="entry name" value="SERPENTINE RECEPTOR CLASS BETA-1-RELATED-RELATED"/>
    <property type="match status" value="1"/>
</dbReference>
<dbReference type="Proteomes" id="UP000053766">
    <property type="component" value="Unassembled WGS sequence"/>
</dbReference>
<evidence type="ECO:0000256" key="1">
    <source>
        <dbReference type="ARBA" id="ARBA00004141"/>
    </source>
</evidence>
<name>A0A0D8XZ18_DICVI</name>
<evidence type="ECO:0000256" key="5">
    <source>
        <dbReference type="ARBA" id="ARBA00023136"/>
    </source>
</evidence>
<dbReference type="OrthoDB" id="5792629at2759"/>
<proteinExistence type="inferred from homology"/>
<reference evidence="8" key="2">
    <citation type="journal article" date="2016" name="Sci. Rep.">
        <title>Dictyocaulus viviparus genome, variome and transcriptome elucidate lungworm biology and support future intervention.</title>
        <authorList>
            <person name="McNulty S.N."/>
            <person name="Strube C."/>
            <person name="Rosa B.A."/>
            <person name="Martin J.C."/>
            <person name="Tyagi R."/>
            <person name="Choi Y.J."/>
            <person name="Wang Q."/>
            <person name="Hallsworth Pepin K."/>
            <person name="Zhang X."/>
            <person name="Ozersky P."/>
            <person name="Wilson R.K."/>
            <person name="Sternberg P.W."/>
            <person name="Gasser R.B."/>
            <person name="Mitreva M."/>
        </authorList>
    </citation>
    <scope>NUCLEOTIDE SEQUENCE [LARGE SCALE GENOMIC DNA]</scope>
    <source>
        <strain evidence="8">HannoverDv2000</strain>
    </source>
</reference>
<feature type="transmembrane region" description="Helical" evidence="6">
    <location>
        <begin position="159"/>
        <end position="178"/>
    </location>
</feature>
<comment type="similarity">
    <text evidence="2">Belongs to the nematode receptor-like protein srb family.</text>
</comment>
<dbReference type="PANTHER" id="PTHR31216:SF11">
    <property type="entry name" value="SERPENTINE RECEPTOR CLASS BETA-16-RELATED"/>
    <property type="match status" value="1"/>
</dbReference>
<accession>A0A0D8XZ18</accession>
<evidence type="ECO:0000313" key="7">
    <source>
        <dbReference type="EMBL" id="KJH47601.1"/>
    </source>
</evidence>
<keyword evidence="8" id="KW-1185">Reference proteome</keyword>
<organism evidence="7 8">
    <name type="scientific">Dictyocaulus viviparus</name>
    <name type="common">Bovine lungworm</name>
    <dbReference type="NCBI Taxonomy" id="29172"/>
    <lineage>
        <taxon>Eukaryota</taxon>
        <taxon>Metazoa</taxon>
        <taxon>Ecdysozoa</taxon>
        <taxon>Nematoda</taxon>
        <taxon>Chromadorea</taxon>
        <taxon>Rhabditida</taxon>
        <taxon>Rhabditina</taxon>
        <taxon>Rhabditomorpha</taxon>
        <taxon>Strongyloidea</taxon>
        <taxon>Metastrongylidae</taxon>
        <taxon>Dictyocaulus</taxon>
    </lineage>
</organism>
<feature type="transmembrane region" description="Helical" evidence="6">
    <location>
        <begin position="29"/>
        <end position="49"/>
    </location>
</feature>
<feature type="transmembrane region" description="Helical" evidence="6">
    <location>
        <begin position="69"/>
        <end position="96"/>
    </location>
</feature>
<evidence type="ECO:0000256" key="3">
    <source>
        <dbReference type="ARBA" id="ARBA00022692"/>
    </source>
</evidence>
<sequence>MQNMQVVLIIERFVATVLVDTYETLYQSLGTVLVTILILVTTVEVGIGYETLFANVLMTNSMLHSDVKSNAVTITFIVISIISCLSLFITFSLYCYNSRREKRKTLTSRYQTLENISMSALLCIISVIQLVTFAIYASSMTYLRMRLMDHPLLDAYKELAYLVPLNTFLIPIGTLIFFKVSKRNRRYASINLINMKTQGDEGWQNYSKLLNRQWK</sequence>
<evidence type="ECO:0000256" key="6">
    <source>
        <dbReference type="SAM" id="Phobius"/>
    </source>
</evidence>
<dbReference type="GO" id="GO:0016020">
    <property type="term" value="C:membrane"/>
    <property type="evidence" value="ECO:0007669"/>
    <property type="project" value="UniProtKB-SubCell"/>
</dbReference>
<evidence type="ECO:0000256" key="2">
    <source>
        <dbReference type="ARBA" id="ARBA00006860"/>
    </source>
</evidence>
<dbReference type="GO" id="GO:0007606">
    <property type="term" value="P:sensory perception of chemical stimulus"/>
    <property type="evidence" value="ECO:0007669"/>
    <property type="project" value="InterPro"/>
</dbReference>
<evidence type="ECO:0000256" key="4">
    <source>
        <dbReference type="ARBA" id="ARBA00022989"/>
    </source>
</evidence>
<dbReference type="Pfam" id="PF10292">
    <property type="entry name" value="7TM_GPCR_Srab"/>
    <property type="match status" value="1"/>
</dbReference>